<gene>
    <name evidence="2" type="ORF">DSM104329_00920</name>
</gene>
<evidence type="ECO:0000313" key="2">
    <source>
        <dbReference type="EMBL" id="UGS34542.1"/>
    </source>
</evidence>
<dbReference type="KEGG" id="sbae:DSM104329_00920"/>
<organism evidence="2 3">
    <name type="scientific">Capillimicrobium parvum</name>
    <dbReference type="NCBI Taxonomy" id="2884022"/>
    <lineage>
        <taxon>Bacteria</taxon>
        <taxon>Bacillati</taxon>
        <taxon>Actinomycetota</taxon>
        <taxon>Thermoleophilia</taxon>
        <taxon>Solirubrobacterales</taxon>
        <taxon>Capillimicrobiaceae</taxon>
        <taxon>Capillimicrobium</taxon>
    </lineage>
</organism>
<dbReference type="Proteomes" id="UP001162834">
    <property type="component" value="Chromosome"/>
</dbReference>
<sequence length="54" mass="5904">MIVGWRVAGHMRSPMVLDAIEMARWNRGPPRGTEGIRSGAARTVPRQGRGVSFA</sequence>
<dbReference type="AlphaFoldDB" id="A0A9E7BZJ6"/>
<accession>A0A9E7BZJ6</accession>
<dbReference type="EMBL" id="CP087164">
    <property type="protein sequence ID" value="UGS34542.1"/>
    <property type="molecule type" value="Genomic_DNA"/>
</dbReference>
<evidence type="ECO:0000313" key="3">
    <source>
        <dbReference type="Proteomes" id="UP001162834"/>
    </source>
</evidence>
<reference evidence="2" key="1">
    <citation type="journal article" date="2022" name="Int. J. Syst. Evol. Microbiol.">
        <title>Pseudomonas aegrilactucae sp. nov. and Pseudomonas morbosilactucae sp. nov., pathogens causing bacterial rot of lettuce in Japan.</title>
        <authorList>
            <person name="Sawada H."/>
            <person name="Fujikawa T."/>
            <person name="Satou M."/>
        </authorList>
    </citation>
    <scope>NUCLEOTIDE SEQUENCE</scope>
    <source>
        <strain evidence="2">0166_1</strain>
    </source>
</reference>
<feature type="region of interest" description="Disordered" evidence="1">
    <location>
        <begin position="27"/>
        <end position="54"/>
    </location>
</feature>
<name>A0A9E7BZJ6_9ACTN</name>
<keyword evidence="3" id="KW-1185">Reference proteome</keyword>
<proteinExistence type="predicted"/>
<evidence type="ECO:0000256" key="1">
    <source>
        <dbReference type="SAM" id="MobiDB-lite"/>
    </source>
</evidence>
<protein>
    <submittedName>
        <fullName evidence="2">Uncharacterized protein</fullName>
    </submittedName>
</protein>